<feature type="transmembrane region" description="Helical" evidence="2">
    <location>
        <begin position="48"/>
        <end position="69"/>
    </location>
</feature>
<organism evidence="3 4">
    <name type="scientific">Nepenthes gracilis</name>
    <name type="common">Slender pitcher plant</name>
    <dbReference type="NCBI Taxonomy" id="150966"/>
    <lineage>
        <taxon>Eukaryota</taxon>
        <taxon>Viridiplantae</taxon>
        <taxon>Streptophyta</taxon>
        <taxon>Embryophyta</taxon>
        <taxon>Tracheophyta</taxon>
        <taxon>Spermatophyta</taxon>
        <taxon>Magnoliopsida</taxon>
        <taxon>eudicotyledons</taxon>
        <taxon>Gunneridae</taxon>
        <taxon>Pentapetalae</taxon>
        <taxon>Caryophyllales</taxon>
        <taxon>Nepenthaceae</taxon>
        <taxon>Nepenthes</taxon>
    </lineage>
</organism>
<reference evidence="3" key="1">
    <citation type="submission" date="2023-05" db="EMBL/GenBank/DDBJ databases">
        <title>Nepenthes gracilis genome sequencing.</title>
        <authorList>
            <person name="Fukushima K."/>
        </authorList>
    </citation>
    <scope>NUCLEOTIDE SEQUENCE</scope>
    <source>
        <strain evidence="3">SING2019-196</strain>
    </source>
</reference>
<sequence length="108" mass="11859">MPNAPSRVGQHLNPTPFTPIEQKPEQTLDQPCSFNCSGTLDYPKVSQISLHFCSSFLGICLVLTISSVLRAESNKETFFNFQTWLESDSDDDGDLHTVNGGEGATTSY</sequence>
<keyword evidence="2" id="KW-0812">Transmembrane</keyword>
<accession>A0AAD3Y2F0</accession>
<evidence type="ECO:0000256" key="2">
    <source>
        <dbReference type="SAM" id="Phobius"/>
    </source>
</evidence>
<evidence type="ECO:0000313" key="3">
    <source>
        <dbReference type="EMBL" id="GMH24929.1"/>
    </source>
</evidence>
<comment type="caution">
    <text evidence="3">The sequence shown here is derived from an EMBL/GenBank/DDBJ whole genome shotgun (WGS) entry which is preliminary data.</text>
</comment>
<keyword evidence="2" id="KW-1133">Transmembrane helix</keyword>
<evidence type="ECO:0000256" key="1">
    <source>
        <dbReference type="SAM" id="MobiDB-lite"/>
    </source>
</evidence>
<feature type="region of interest" description="Disordered" evidence="1">
    <location>
        <begin position="1"/>
        <end position="26"/>
    </location>
</feature>
<name>A0AAD3Y2F0_NEPGR</name>
<evidence type="ECO:0000313" key="4">
    <source>
        <dbReference type="Proteomes" id="UP001279734"/>
    </source>
</evidence>
<keyword evidence="4" id="KW-1185">Reference proteome</keyword>
<dbReference type="AlphaFoldDB" id="A0AAD3Y2F0"/>
<protein>
    <submittedName>
        <fullName evidence="3">Uncharacterized protein</fullName>
    </submittedName>
</protein>
<dbReference type="Proteomes" id="UP001279734">
    <property type="component" value="Unassembled WGS sequence"/>
</dbReference>
<dbReference type="EMBL" id="BSYO01000028">
    <property type="protein sequence ID" value="GMH24929.1"/>
    <property type="molecule type" value="Genomic_DNA"/>
</dbReference>
<keyword evidence="2" id="KW-0472">Membrane</keyword>
<gene>
    <name evidence="3" type="ORF">Nepgr_026772</name>
</gene>
<feature type="region of interest" description="Disordered" evidence="1">
    <location>
        <begin position="89"/>
        <end position="108"/>
    </location>
</feature>
<proteinExistence type="predicted"/>